<feature type="non-terminal residue" evidence="7">
    <location>
        <position position="241"/>
    </location>
</feature>
<dbReference type="InterPro" id="IPR011701">
    <property type="entry name" value="MFS"/>
</dbReference>
<feature type="transmembrane region" description="Helical" evidence="5">
    <location>
        <begin position="88"/>
        <end position="105"/>
    </location>
</feature>
<organism evidence="7 8">
    <name type="scientific">Aspergillus ochraceoroseus IBT 24754</name>
    <dbReference type="NCBI Taxonomy" id="1392256"/>
    <lineage>
        <taxon>Eukaryota</taxon>
        <taxon>Fungi</taxon>
        <taxon>Dikarya</taxon>
        <taxon>Ascomycota</taxon>
        <taxon>Pezizomycotina</taxon>
        <taxon>Eurotiomycetes</taxon>
        <taxon>Eurotiomycetidae</taxon>
        <taxon>Eurotiales</taxon>
        <taxon>Aspergillaceae</taxon>
        <taxon>Aspergillus</taxon>
        <taxon>Aspergillus subgen. Nidulantes</taxon>
    </lineage>
</organism>
<keyword evidence="2 5" id="KW-0812">Transmembrane</keyword>
<dbReference type="GO" id="GO:0000297">
    <property type="term" value="F:spermine transmembrane transporter activity"/>
    <property type="evidence" value="ECO:0007669"/>
    <property type="project" value="TreeGrafter"/>
</dbReference>
<comment type="subcellular location">
    <subcellularLocation>
        <location evidence="1">Membrane</location>
        <topology evidence="1">Multi-pass membrane protein</topology>
    </subcellularLocation>
</comment>
<accession>A0A2T5LKJ2</accession>
<evidence type="ECO:0000256" key="2">
    <source>
        <dbReference type="ARBA" id="ARBA00022692"/>
    </source>
</evidence>
<feature type="domain" description="Major facilitator superfamily (MFS) profile" evidence="6">
    <location>
        <begin position="1"/>
        <end position="241"/>
    </location>
</feature>
<dbReference type="EMBL" id="MSFN02000025">
    <property type="protein sequence ID" value="PTU16803.1"/>
    <property type="molecule type" value="Genomic_DNA"/>
</dbReference>
<dbReference type="InterPro" id="IPR020846">
    <property type="entry name" value="MFS_dom"/>
</dbReference>
<evidence type="ECO:0000256" key="3">
    <source>
        <dbReference type="ARBA" id="ARBA00022989"/>
    </source>
</evidence>
<evidence type="ECO:0000313" key="7">
    <source>
        <dbReference type="EMBL" id="PTU16803.1"/>
    </source>
</evidence>
<feature type="transmembrane region" description="Helical" evidence="5">
    <location>
        <begin position="149"/>
        <end position="169"/>
    </location>
</feature>
<dbReference type="InterPro" id="IPR036259">
    <property type="entry name" value="MFS_trans_sf"/>
</dbReference>
<evidence type="ECO:0000313" key="8">
    <source>
        <dbReference type="Proteomes" id="UP000244073"/>
    </source>
</evidence>
<keyword evidence="4 5" id="KW-0472">Membrane</keyword>
<comment type="caution">
    <text evidence="7">The sequence shown here is derived from an EMBL/GenBank/DDBJ whole genome shotgun (WGS) entry which is preliminary data.</text>
</comment>
<evidence type="ECO:0000256" key="5">
    <source>
        <dbReference type="SAM" id="Phobius"/>
    </source>
</evidence>
<dbReference type="VEuPathDB" id="FungiDB:P175DRAFT_0536557"/>
<dbReference type="OrthoDB" id="3936150at2759"/>
<protein>
    <recommendedName>
        <fullName evidence="6">Major facilitator superfamily (MFS) profile domain-containing protein</fullName>
    </recommendedName>
</protein>
<evidence type="ECO:0000259" key="6">
    <source>
        <dbReference type="PROSITE" id="PS50850"/>
    </source>
</evidence>
<name>A0A2T5LKJ2_9EURO</name>
<evidence type="ECO:0000256" key="1">
    <source>
        <dbReference type="ARBA" id="ARBA00004141"/>
    </source>
</evidence>
<feature type="transmembrane region" description="Helical" evidence="5">
    <location>
        <begin position="117"/>
        <end position="137"/>
    </location>
</feature>
<proteinExistence type="predicted"/>
<dbReference type="PANTHER" id="PTHR23502">
    <property type="entry name" value="MAJOR FACILITATOR SUPERFAMILY"/>
    <property type="match status" value="1"/>
</dbReference>
<dbReference type="GO" id="GO:0015606">
    <property type="term" value="F:spermidine transmembrane transporter activity"/>
    <property type="evidence" value="ECO:0007669"/>
    <property type="project" value="TreeGrafter"/>
</dbReference>
<dbReference type="GO" id="GO:0005886">
    <property type="term" value="C:plasma membrane"/>
    <property type="evidence" value="ECO:0007669"/>
    <property type="project" value="TreeGrafter"/>
</dbReference>
<dbReference type="Pfam" id="PF07690">
    <property type="entry name" value="MFS_1"/>
    <property type="match status" value="1"/>
</dbReference>
<dbReference type="Gene3D" id="1.20.1250.20">
    <property type="entry name" value="MFS general substrate transporter like domains"/>
    <property type="match status" value="1"/>
</dbReference>
<dbReference type="RefSeq" id="XP_040748261.1">
    <property type="nucleotide sequence ID" value="XM_040900317.1"/>
</dbReference>
<dbReference type="PROSITE" id="PS50850">
    <property type="entry name" value="MFS"/>
    <property type="match status" value="1"/>
</dbReference>
<reference evidence="7 8" key="1">
    <citation type="journal article" date="2018" name="Proc. Natl. Acad. Sci. U.S.A.">
        <title>Linking secondary metabolites to gene clusters through genome sequencing of six diverse Aspergillus species.</title>
        <authorList>
            <person name="Kaerboelling I."/>
            <person name="Vesth T.C."/>
            <person name="Frisvad J.C."/>
            <person name="Nybo J.L."/>
            <person name="Theobald S."/>
            <person name="Kuo A."/>
            <person name="Bowyer P."/>
            <person name="Matsuda Y."/>
            <person name="Mondo S."/>
            <person name="Lyhne E.K."/>
            <person name="Kogle M.E."/>
            <person name="Clum A."/>
            <person name="Lipzen A."/>
            <person name="Salamov A."/>
            <person name="Ngan C.Y."/>
            <person name="Daum C."/>
            <person name="Chiniquy J."/>
            <person name="Barry K."/>
            <person name="LaButti K."/>
            <person name="Haridas S."/>
            <person name="Simmons B.A."/>
            <person name="Magnuson J.K."/>
            <person name="Mortensen U.H."/>
            <person name="Larsen T.O."/>
            <person name="Grigoriev I.V."/>
            <person name="Baker S.E."/>
            <person name="Andersen M.R."/>
        </authorList>
    </citation>
    <scope>NUCLEOTIDE SEQUENCE [LARGE SCALE GENOMIC DNA]</scope>
    <source>
        <strain evidence="7 8">IBT 24754</strain>
    </source>
</reference>
<gene>
    <name evidence="7" type="ORF">P175DRAFT_0536557</name>
</gene>
<dbReference type="Proteomes" id="UP000244073">
    <property type="component" value="Unassembled WGS sequence"/>
</dbReference>
<dbReference type="PANTHER" id="PTHR23502:SF38">
    <property type="entry name" value="POLYAMINE TRANSPORTER 4"/>
    <property type="match status" value="1"/>
</dbReference>
<feature type="transmembrane region" description="Helical" evidence="5">
    <location>
        <begin position="44"/>
        <end position="68"/>
    </location>
</feature>
<dbReference type="GeneID" id="63817199"/>
<evidence type="ECO:0000256" key="4">
    <source>
        <dbReference type="ARBA" id="ARBA00023136"/>
    </source>
</evidence>
<dbReference type="SUPFAM" id="SSF103473">
    <property type="entry name" value="MFS general substrate transporter"/>
    <property type="match status" value="1"/>
</dbReference>
<sequence>MEADHHDAHIEAEKADGILQDWHGGDDKENPRNWSTFRKTTSTVIVCLIGAIQCINYCVVVTTLGVLARAGLWTYDFLPLSETFGRKLVYLLTPLADIFTIGVGQSRNIASLIACRFVAGLFAAPGISVAAATITDYTPPSQRVIPLGIYYSVPSIGSAMGPLIGSFVVEHRGWRWTAWTPLMMAAVLHPPALFLKESYKPIILQRRARMLGAAAGLNADSRSLSQGAKEFITSTIVRPLH</sequence>
<keyword evidence="3 5" id="KW-1133">Transmembrane helix</keyword>
<dbReference type="AlphaFoldDB" id="A0A2T5LKJ2"/>